<dbReference type="InterPro" id="IPR005479">
    <property type="entry name" value="CPAse_ATP-bd"/>
</dbReference>
<dbReference type="InterPro" id="IPR016185">
    <property type="entry name" value="PreATP-grasp_dom_sf"/>
</dbReference>
<evidence type="ECO:0000313" key="16">
    <source>
        <dbReference type="EMBL" id="CAA0107521.1"/>
    </source>
</evidence>
<dbReference type="PROSITE" id="PS00867">
    <property type="entry name" value="CPSASE_2"/>
    <property type="match status" value="1"/>
</dbReference>
<dbReference type="SUPFAM" id="SSF56059">
    <property type="entry name" value="Glutathione synthetase ATP-binding domain-like"/>
    <property type="match status" value="1"/>
</dbReference>
<feature type="domain" description="Biotin carboxylation" evidence="15">
    <location>
        <begin position="1"/>
        <end position="446"/>
    </location>
</feature>
<dbReference type="PANTHER" id="PTHR18866:SF33">
    <property type="entry name" value="METHYLCROTONOYL-COA CARBOXYLASE SUBUNIT ALPHA, MITOCHONDRIAL-RELATED"/>
    <property type="match status" value="1"/>
</dbReference>
<dbReference type="Pfam" id="PF00289">
    <property type="entry name" value="Biotin_carb_N"/>
    <property type="match status" value="1"/>
</dbReference>
<evidence type="ECO:0000256" key="1">
    <source>
        <dbReference type="ARBA" id="ARBA00001953"/>
    </source>
</evidence>
<protein>
    <recommendedName>
        <fullName evidence="5">Biotin carboxylase</fullName>
    </recommendedName>
    <alternativeName>
        <fullName evidence="10">Acetyl-coenzyme A carboxylase biotin carboxylase subunit A</fullName>
    </alternativeName>
</protein>
<evidence type="ECO:0000256" key="10">
    <source>
        <dbReference type="ARBA" id="ARBA00033786"/>
    </source>
</evidence>
<dbReference type="GO" id="GO:0004075">
    <property type="term" value="F:biotin carboxylase activity"/>
    <property type="evidence" value="ECO:0007669"/>
    <property type="project" value="UniProtKB-EC"/>
</dbReference>
<organism evidence="16 17">
    <name type="scientific">BD1-7 clade bacterium</name>
    <dbReference type="NCBI Taxonomy" id="2029982"/>
    <lineage>
        <taxon>Bacteria</taxon>
        <taxon>Pseudomonadati</taxon>
        <taxon>Pseudomonadota</taxon>
        <taxon>Gammaproteobacteria</taxon>
        <taxon>Cellvibrionales</taxon>
        <taxon>Spongiibacteraceae</taxon>
        <taxon>BD1-7 clade</taxon>
    </lineage>
</organism>
<dbReference type="InterPro" id="IPR005482">
    <property type="entry name" value="Biotin_COase_C"/>
</dbReference>
<dbReference type="InterPro" id="IPR011764">
    <property type="entry name" value="Biotin_carboxylation_dom"/>
</dbReference>
<dbReference type="CDD" id="cd06850">
    <property type="entry name" value="biotinyl_domain"/>
    <property type="match status" value="1"/>
</dbReference>
<comment type="pathway">
    <text evidence="3">Lipid metabolism; malonyl-CoA biosynthesis; malonyl-CoA from acetyl-CoA: step 1/1.</text>
</comment>
<dbReference type="InterPro" id="IPR001882">
    <property type="entry name" value="Biotin_BS"/>
</dbReference>
<keyword evidence="17" id="KW-1185">Reference proteome</keyword>
<dbReference type="GO" id="GO:0005524">
    <property type="term" value="F:ATP binding"/>
    <property type="evidence" value="ECO:0007669"/>
    <property type="project" value="UniProtKB-UniRule"/>
</dbReference>
<comment type="function">
    <text evidence="2">This protein is a component of the acetyl coenzyme A carboxylase complex; first, biotin carboxylase catalyzes the carboxylation of the carrier protein and then the transcarboxylase transfers the carboxyl group to form malonyl-CoA.</text>
</comment>
<dbReference type="FunFam" id="3.40.50.20:FF:000010">
    <property type="entry name" value="Propionyl-CoA carboxylase subunit alpha"/>
    <property type="match status" value="1"/>
</dbReference>
<keyword evidence="9" id="KW-0092">Biotin</keyword>
<evidence type="ECO:0000259" key="13">
    <source>
        <dbReference type="PROSITE" id="PS50968"/>
    </source>
</evidence>
<dbReference type="EMBL" id="CACSIO010000012">
    <property type="protein sequence ID" value="CAA0107521.1"/>
    <property type="molecule type" value="Genomic_DNA"/>
</dbReference>
<dbReference type="PROSITE" id="PS00188">
    <property type="entry name" value="BIOTIN"/>
    <property type="match status" value="1"/>
</dbReference>
<dbReference type="Gene3D" id="3.30.470.20">
    <property type="entry name" value="ATP-grasp fold, B domain"/>
    <property type="match status" value="1"/>
</dbReference>
<dbReference type="SMART" id="SM00878">
    <property type="entry name" value="Biotin_carb_C"/>
    <property type="match status" value="1"/>
</dbReference>
<name>A0A5S9PT65_9GAMM</name>
<keyword evidence="8 12" id="KW-0067">ATP-binding</keyword>
<evidence type="ECO:0000256" key="12">
    <source>
        <dbReference type="PROSITE-ProRule" id="PRU00409"/>
    </source>
</evidence>
<comment type="catalytic activity">
    <reaction evidence="11">
        <text>N(6)-biotinyl-L-lysyl-[protein] + hydrogencarbonate + ATP = N(6)-carboxybiotinyl-L-lysyl-[protein] + ADP + phosphate + H(+)</text>
        <dbReference type="Rhea" id="RHEA:13501"/>
        <dbReference type="Rhea" id="RHEA-COMP:10505"/>
        <dbReference type="Rhea" id="RHEA-COMP:10506"/>
        <dbReference type="ChEBI" id="CHEBI:15378"/>
        <dbReference type="ChEBI" id="CHEBI:17544"/>
        <dbReference type="ChEBI" id="CHEBI:30616"/>
        <dbReference type="ChEBI" id="CHEBI:43474"/>
        <dbReference type="ChEBI" id="CHEBI:83144"/>
        <dbReference type="ChEBI" id="CHEBI:83145"/>
        <dbReference type="ChEBI" id="CHEBI:456216"/>
        <dbReference type="EC" id="6.3.4.14"/>
    </reaction>
</comment>
<evidence type="ECO:0000256" key="3">
    <source>
        <dbReference type="ARBA" id="ARBA00004956"/>
    </source>
</evidence>
<dbReference type="InterPro" id="IPR011053">
    <property type="entry name" value="Single_hybrid_motif"/>
</dbReference>
<dbReference type="InterPro" id="IPR011054">
    <property type="entry name" value="Rudment_hybrid_motif"/>
</dbReference>
<evidence type="ECO:0000256" key="8">
    <source>
        <dbReference type="ARBA" id="ARBA00022840"/>
    </source>
</evidence>
<dbReference type="SUPFAM" id="SSF51230">
    <property type="entry name" value="Single hybrid motif"/>
    <property type="match status" value="1"/>
</dbReference>
<dbReference type="InterPro" id="IPR000089">
    <property type="entry name" value="Biotin_lipoyl"/>
</dbReference>
<dbReference type="PROSITE" id="PS50979">
    <property type="entry name" value="BC"/>
    <property type="match status" value="1"/>
</dbReference>
<evidence type="ECO:0000256" key="7">
    <source>
        <dbReference type="ARBA" id="ARBA00022741"/>
    </source>
</evidence>
<evidence type="ECO:0000256" key="11">
    <source>
        <dbReference type="ARBA" id="ARBA00048600"/>
    </source>
</evidence>
<keyword evidence="6" id="KW-0436">Ligase</keyword>
<dbReference type="SUPFAM" id="SSF51246">
    <property type="entry name" value="Rudiment single hybrid motif"/>
    <property type="match status" value="1"/>
</dbReference>
<feature type="domain" description="ATP-grasp" evidence="14">
    <location>
        <begin position="120"/>
        <end position="317"/>
    </location>
</feature>
<dbReference type="GO" id="GO:0046872">
    <property type="term" value="F:metal ion binding"/>
    <property type="evidence" value="ECO:0007669"/>
    <property type="project" value="InterPro"/>
</dbReference>
<dbReference type="Pfam" id="PF00364">
    <property type="entry name" value="Biotin_lipoyl"/>
    <property type="match status" value="1"/>
</dbReference>
<dbReference type="PROSITE" id="PS50968">
    <property type="entry name" value="BIOTINYL_LIPOYL"/>
    <property type="match status" value="1"/>
</dbReference>
<evidence type="ECO:0000256" key="2">
    <source>
        <dbReference type="ARBA" id="ARBA00003761"/>
    </source>
</evidence>
<evidence type="ECO:0000259" key="14">
    <source>
        <dbReference type="PROSITE" id="PS50975"/>
    </source>
</evidence>
<sequence length="649" mass="70222">MLKKILIANRGEIAVRIMRTCKAEGYQAVAVYSDADSEALHVSMADEAVHIGLSHISDSYLNIDKILNAAAISGADAIHPGYGFLSENAQFARACEDAGLCFIGPSADAIELMGSKRQAKIAMINAGVPCVPGYEGDDQNNKALIAEALKIGLPVMVKASAGGGGRGMRLVTEEARLDSEIDSARSEATSSFGSGELIIEKALINPRHIEIQIFADKQGHCVYLGERDCSVQRRHQKVVEEAPSPFVDETLRTAMGESAVAAANSCGYVGAGTVEFLVDADKNFYFLEMNTRLQVEHPVTEHITGLDLVALQLDVATGQPLGLKQKDITLQGHAIEVRLYAEDPARGFLPQTGNLLSWQPAIDEGTRVDSGIVNGSDISPFYDPMLAKLIAFGDNREQARRRLVRLLQTSFLAGFRDNRAFLTDILDHTAFIDGQATTGFIEEHMAQADSLNPNPTALTTALAAIVLAGFGMQTTRSPGTKSITVNVAEQDLKCHVVYLDDNVRVECNVFDKPVEINNPSLSGNKLSFSQGKLKRSFTVWLRDNECWLNSSRGNFCFTDVTLAEKEKTSASSTDVRASMDGLVVACLFSEGDTVHKGDPVVVIEAMKMEHPLKAQCDGQLSTLHCKEGEQVKARMLLAEIAPSDNKTDS</sequence>
<comment type="cofactor">
    <cofactor evidence="1">
        <name>biotin</name>
        <dbReference type="ChEBI" id="CHEBI:57586"/>
    </cofactor>
</comment>
<dbReference type="Gene3D" id="2.40.50.100">
    <property type="match status" value="1"/>
</dbReference>
<dbReference type="OrthoDB" id="9763189at2"/>
<keyword evidence="7 12" id="KW-0547">Nucleotide-binding</keyword>
<accession>A0A5S9PT65</accession>
<dbReference type="InterPro" id="IPR050856">
    <property type="entry name" value="Biotin_carboxylase_complex"/>
</dbReference>
<proteinExistence type="predicted"/>
<dbReference type="Pfam" id="PF02785">
    <property type="entry name" value="Biotin_carb_C"/>
    <property type="match status" value="1"/>
</dbReference>
<evidence type="ECO:0000256" key="5">
    <source>
        <dbReference type="ARBA" id="ARBA00017242"/>
    </source>
</evidence>
<comment type="subunit">
    <text evidence="4">Acetyl-CoA carboxylase is a heterohexamer of biotin carboxyl carrier protein, biotin carboxylase and the two subunits of carboxyl transferase in a 2:2 complex.</text>
</comment>
<dbReference type="PANTHER" id="PTHR18866">
    <property type="entry name" value="CARBOXYLASE:PYRUVATE/ACETYL-COA/PROPIONYL-COA CARBOXYLASE"/>
    <property type="match status" value="1"/>
</dbReference>
<dbReference type="FunFam" id="3.30.470.20:FF:000028">
    <property type="entry name" value="Methylcrotonoyl-CoA carboxylase subunit alpha, mitochondrial"/>
    <property type="match status" value="1"/>
</dbReference>
<evidence type="ECO:0000313" key="17">
    <source>
        <dbReference type="Proteomes" id="UP000441399"/>
    </source>
</evidence>
<dbReference type="InterPro" id="IPR005481">
    <property type="entry name" value="BC-like_N"/>
</dbReference>
<evidence type="ECO:0000256" key="9">
    <source>
        <dbReference type="ARBA" id="ARBA00023267"/>
    </source>
</evidence>
<dbReference type="NCBIfam" id="NF006367">
    <property type="entry name" value="PRK08591.1"/>
    <property type="match status" value="1"/>
</dbReference>
<evidence type="ECO:0000256" key="6">
    <source>
        <dbReference type="ARBA" id="ARBA00022598"/>
    </source>
</evidence>
<dbReference type="Proteomes" id="UP000441399">
    <property type="component" value="Unassembled WGS sequence"/>
</dbReference>
<feature type="domain" description="Lipoyl-binding" evidence="13">
    <location>
        <begin position="563"/>
        <end position="641"/>
    </location>
</feature>
<dbReference type="InterPro" id="IPR011761">
    <property type="entry name" value="ATP-grasp"/>
</dbReference>
<gene>
    <name evidence="16" type="primary">accA1</name>
    <name evidence="16" type="ORF">OPDIPICF_01205</name>
</gene>
<dbReference type="PROSITE" id="PS50975">
    <property type="entry name" value="ATP_GRASP"/>
    <property type="match status" value="1"/>
</dbReference>
<evidence type="ECO:0000256" key="4">
    <source>
        <dbReference type="ARBA" id="ARBA00011750"/>
    </source>
</evidence>
<reference evidence="16 17" key="1">
    <citation type="submission" date="2019-11" db="EMBL/GenBank/DDBJ databases">
        <authorList>
            <person name="Holert J."/>
        </authorList>
    </citation>
    <scope>NUCLEOTIDE SEQUENCE [LARGE SCALE GENOMIC DNA]</scope>
    <source>
        <strain evidence="16">SB11_3</strain>
    </source>
</reference>
<evidence type="ECO:0000259" key="15">
    <source>
        <dbReference type="PROSITE" id="PS50979"/>
    </source>
</evidence>
<dbReference type="AlphaFoldDB" id="A0A5S9PT65"/>
<dbReference type="Pfam" id="PF02786">
    <property type="entry name" value="CPSase_L_D2"/>
    <property type="match status" value="1"/>
</dbReference>
<dbReference type="SUPFAM" id="SSF52440">
    <property type="entry name" value="PreATP-grasp domain"/>
    <property type="match status" value="1"/>
</dbReference>